<dbReference type="PRINTS" id="PR01713">
    <property type="entry name" value="NUCEPIMERASE"/>
</dbReference>
<keyword evidence="8 13" id="KW-0413">Isomerase</keyword>
<keyword evidence="5 11" id="KW-1133">Transmembrane helix</keyword>
<dbReference type="Gene3D" id="3.90.25.10">
    <property type="entry name" value="UDP-galactose 4-epimerase, domain 1"/>
    <property type="match status" value="1"/>
</dbReference>
<dbReference type="Gene3D" id="3.40.50.720">
    <property type="entry name" value="NAD(P)-binding Rossmann-like Domain"/>
    <property type="match status" value="1"/>
</dbReference>
<evidence type="ECO:0000256" key="9">
    <source>
        <dbReference type="ARBA" id="ARBA00050136"/>
    </source>
</evidence>
<organism evidence="13">
    <name type="scientific">Davidia involucrata</name>
    <name type="common">Dove tree</name>
    <dbReference type="NCBI Taxonomy" id="16924"/>
    <lineage>
        <taxon>Eukaryota</taxon>
        <taxon>Viridiplantae</taxon>
        <taxon>Streptophyta</taxon>
        <taxon>Embryophyta</taxon>
        <taxon>Tracheophyta</taxon>
        <taxon>Spermatophyta</taxon>
        <taxon>Magnoliopsida</taxon>
        <taxon>eudicotyledons</taxon>
        <taxon>Gunneridae</taxon>
        <taxon>Pentapetalae</taxon>
        <taxon>asterids</taxon>
        <taxon>Cornales</taxon>
        <taxon>Nyssaceae</taxon>
        <taxon>Davidia</taxon>
    </lineage>
</organism>
<dbReference type="InterPro" id="IPR036291">
    <property type="entry name" value="NAD(P)-bd_dom_sf"/>
</dbReference>
<evidence type="ECO:0000256" key="6">
    <source>
        <dbReference type="ARBA" id="ARBA00023027"/>
    </source>
</evidence>
<feature type="domain" description="NAD-dependent epimerase/dehydratase" evidence="12">
    <location>
        <begin position="101"/>
        <end position="338"/>
    </location>
</feature>
<dbReference type="EMBL" id="GHES01016185">
    <property type="protein sequence ID" value="MPA46744.1"/>
    <property type="molecule type" value="Transcribed_RNA"/>
</dbReference>
<dbReference type="EC" id="5.1.3.6" evidence="10"/>
<dbReference type="Pfam" id="PF01370">
    <property type="entry name" value="Epimerase"/>
    <property type="match status" value="1"/>
</dbReference>
<evidence type="ECO:0000256" key="2">
    <source>
        <dbReference type="ARBA" id="ARBA00007637"/>
    </source>
</evidence>
<comment type="similarity">
    <text evidence="2">Belongs to the NAD(P)-dependent epimerase/dehydratase family.</text>
</comment>
<keyword evidence="7 11" id="KW-0472">Membrane</keyword>
<evidence type="ECO:0000313" key="13">
    <source>
        <dbReference type="EMBL" id="MPA46744.1"/>
    </source>
</evidence>
<evidence type="ECO:0000256" key="10">
    <source>
        <dbReference type="ARBA" id="ARBA00066697"/>
    </source>
</evidence>
<feature type="transmembrane region" description="Helical" evidence="11">
    <location>
        <begin position="35"/>
        <end position="55"/>
    </location>
</feature>
<comment type="subcellular location">
    <subcellularLocation>
        <location evidence="1">Golgi apparatus</location>
        <location evidence="1">Golgi stack membrane</location>
        <topology evidence="1">Multi-pass membrane protein</topology>
    </subcellularLocation>
</comment>
<proteinExistence type="inferred from homology"/>
<comment type="catalytic activity">
    <reaction evidence="9">
        <text>UDP-alpha-D-glucuronate = UDP-alpha-D-galacturonate</text>
        <dbReference type="Rhea" id="RHEA:11404"/>
        <dbReference type="ChEBI" id="CHEBI:57635"/>
        <dbReference type="ChEBI" id="CHEBI:58052"/>
        <dbReference type="EC" id="5.1.3.6"/>
    </reaction>
</comment>
<dbReference type="InterPro" id="IPR001509">
    <property type="entry name" value="Epimerase_deHydtase"/>
</dbReference>
<evidence type="ECO:0000256" key="3">
    <source>
        <dbReference type="ARBA" id="ARBA00011738"/>
    </source>
</evidence>
<sequence length="450" mass="49791">MASPPDTSKTTKLERYNSYIRRVNSTKLLAASSKLLFRITLLVALVLIFLFTLNYPPISDSPHHIHTTHNFLSSAFYGGGANWEKQVRHSATPSRPHGFSVLVTGAAGFVGTHCSLALKKRGDGVLGLDNFNSYYDQSLKRARQNLLAKHQIFVVEGDLNDADLLSKLFDIVPFSHVLHLAAQAGVRYAMQNPQSYVSSNVAGFINLLEIAKSAYPQPSIVWASSSSVYGLNTQNPFSESHRTDQPASLYAATKKAGEEIAHTYNHIYGLAITGLRFFTVYGPWGRPDMAYFFFTKDILQGKPINIYQTQDDKEVARDFTYIDDVVKGCLGALDTAQKSTGSGGKKRAPAQLRIYNLGNTSPVTVGNLVAILESLLKVKAKKHVIKMPRNGDVPYTHANVSLAFKDFGYKPTTDLATGLRKFVKWYVSYYGIQSRVKKEIDNNGHPQESA</sequence>
<dbReference type="GO" id="GO:0050378">
    <property type="term" value="F:UDP-glucuronate 4-epimerase activity"/>
    <property type="evidence" value="ECO:0007669"/>
    <property type="project" value="UniProtKB-EC"/>
</dbReference>
<gene>
    <name evidence="13" type="ORF">Din_016185</name>
</gene>
<dbReference type="GO" id="GO:0032580">
    <property type="term" value="C:Golgi cisterna membrane"/>
    <property type="evidence" value="ECO:0007669"/>
    <property type="project" value="UniProtKB-SubCell"/>
</dbReference>
<protein>
    <recommendedName>
        <fullName evidence="10">UDP-glucuronate 4-epimerase</fullName>
        <ecNumber evidence="10">5.1.3.6</ecNumber>
    </recommendedName>
</protein>
<keyword evidence="4 11" id="KW-0812">Transmembrane</keyword>
<evidence type="ECO:0000256" key="4">
    <source>
        <dbReference type="ARBA" id="ARBA00022692"/>
    </source>
</evidence>
<evidence type="ECO:0000256" key="8">
    <source>
        <dbReference type="ARBA" id="ARBA00023235"/>
    </source>
</evidence>
<evidence type="ECO:0000256" key="5">
    <source>
        <dbReference type="ARBA" id="ARBA00022989"/>
    </source>
</evidence>
<dbReference type="PANTHER" id="PTHR43574">
    <property type="entry name" value="EPIMERASE-RELATED"/>
    <property type="match status" value="1"/>
</dbReference>
<evidence type="ECO:0000256" key="11">
    <source>
        <dbReference type="SAM" id="Phobius"/>
    </source>
</evidence>
<evidence type="ECO:0000256" key="1">
    <source>
        <dbReference type="ARBA" id="ARBA00004205"/>
    </source>
</evidence>
<dbReference type="FunFam" id="3.40.50.720:FF:000198">
    <property type="entry name" value="UDP-glucuronate 4-epimerase 3"/>
    <property type="match status" value="1"/>
</dbReference>
<dbReference type="SUPFAM" id="SSF51735">
    <property type="entry name" value="NAD(P)-binding Rossmann-fold domains"/>
    <property type="match status" value="1"/>
</dbReference>
<accession>A0A5B6ZRX7</accession>
<dbReference type="AlphaFoldDB" id="A0A5B6ZRX7"/>
<keyword evidence="6" id="KW-0520">NAD</keyword>
<reference evidence="13" key="1">
    <citation type="submission" date="2019-08" db="EMBL/GenBank/DDBJ databases">
        <title>Reference gene set and small RNA set construction with multiple tissues from Davidia involucrata Baill.</title>
        <authorList>
            <person name="Yang H."/>
            <person name="Zhou C."/>
            <person name="Li G."/>
            <person name="Wang J."/>
            <person name="Gao P."/>
            <person name="Wang M."/>
            <person name="Wang R."/>
            <person name="Zhao Y."/>
        </authorList>
    </citation>
    <scope>NUCLEOTIDE SEQUENCE</scope>
    <source>
        <tissue evidence="13">Mixed with DoveR01_LX</tissue>
    </source>
</reference>
<comment type="subunit">
    <text evidence="3">Homodimer.</text>
</comment>
<evidence type="ECO:0000259" key="12">
    <source>
        <dbReference type="Pfam" id="PF01370"/>
    </source>
</evidence>
<name>A0A5B6ZRX7_DAVIN</name>
<evidence type="ECO:0000256" key="7">
    <source>
        <dbReference type="ARBA" id="ARBA00023136"/>
    </source>
</evidence>